<name>A0A2X0L7L8_9BASI</name>
<feature type="compositionally biased region" description="Basic and acidic residues" evidence="1">
    <location>
        <begin position="869"/>
        <end position="882"/>
    </location>
</feature>
<dbReference type="InterPro" id="IPR044230">
    <property type="entry name" value="GTF3C4"/>
</dbReference>
<dbReference type="GO" id="GO:0000127">
    <property type="term" value="C:transcription factor TFIIIC complex"/>
    <property type="evidence" value="ECO:0007669"/>
    <property type="project" value="InterPro"/>
</dbReference>
<dbReference type="PANTHER" id="PTHR15496:SF2">
    <property type="entry name" value="GENERAL TRANSCRIPTION FACTOR 3C POLYPEPTIDE 4"/>
    <property type="match status" value="1"/>
</dbReference>
<keyword evidence="5" id="KW-1185">Reference proteome</keyword>
<feature type="domain" description="Transcription factor IIIC putative zinc-finger" evidence="3">
    <location>
        <begin position="782"/>
        <end position="834"/>
    </location>
</feature>
<evidence type="ECO:0000259" key="2">
    <source>
        <dbReference type="Pfam" id="PF12657"/>
    </source>
</evidence>
<evidence type="ECO:0000313" key="5">
    <source>
        <dbReference type="Proteomes" id="UP000249723"/>
    </source>
</evidence>
<dbReference type="EMBL" id="FMWP01000010">
    <property type="protein sequence ID" value="SCZ87498.1"/>
    <property type="molecule type" value="Genomic_DNA"/>
</dbReference>
<dbReference type="PANTHER" id="PTHR15496">
    <property type="entry name" value="GENERAL TRANSCRIPTION FACTOR 3C POLYPEPTIDE 4 FAMILY"/>
    <property type="match status" value="1"/>
</dbReference>
<dbReference type="Pfam" id="PF12657">
    <property type="entry name" value="TFIIIC_delta"/>
    <property type="match status" value="1"/>
</dbReference>
<feature type="compositionally biased region" description="Gly residues" evidence="1">
    <location>
        <begin position="855"/>
        <end position="865"/>
    </location>
</feature>
<proteinExistence type="predicted"/>
<dbReference type="InterPro" id="IPR024761">
    <property type="entry name" value="TFIIIC_delta_N"/>
</dbReference>
<dbReference type="GO" id="GO:0006384">
    <property type="term" value="P:transcription initiation at RNA polymerase III promoter"/>
    <property type="evidence" value="ECO:0007669"/>
    <property type="project" value="InterPro"/>
</dbReference>
<feature type="region of interest" description="Disordered" evidence="1">
    <location>
        <begin position="1"/>
        <end position="34"/>
    </location>
</feature>
<dbReference type="InterPro" id="IPR024764">
    <property type="entry name" value="TFIIIC_Znf"/>
</dbReference>
<organism evidence="4 5">
    <name type="scientific">Microbotryum saponariae</name>
    <dbReference type="NCBI Taxonomy" id="289078"/>
    <lineage>
        <taxon>Eukaryota</taxon>
        <taxon>Fungi</taxon>
        <taxon>Dikarya</taxon>
        <taxon>Basidiomycota</taxon>
        <taxon>Pucciniomycotina</taxon>
        <taxon>Microbotryomycetes</taxon>
        <taxon>Microbotryales</taxon>
        <taxon>Microbotryaceae</taxon>
        <taxon>Microbotryum</taxon>
    </lineage>
</organism>
<gene>
    <name evidence="4" type="ORF">BZ3500_MVSOF-1268-A1-R1_CHR2-2G04964</name>
</gene>
<accession>A0A2X0L7L8</accession>
<dbReference type="OrthoDB" id="421374at2759"/>
<dbReference type="SUPFAM" id="SSF50978">
    <property type="entry name" value="WD40 repeat-like"/>
    <property type="match status" value="1"/>
</dbReference>
<dbReference type="AlphaFoldDB" id="A0A2X0L7L8"/>
<feature type="region of interest" description="Disordered" evidence="1">
    <location>
        <begin position="843"/>
        <end position="899"/>
    </location>
</feature>
<sequence length="899" mass="98825">MMVASMQDASMRDDPAPDPNNFDEPELPSLPSTSNFELPRYNISTYDFTPLVSSPSPLSLNHAGQILLLTRGQINILTPATGYQTDQPIVQSGALANLTANANTSKGKERANADDPTPLPAFRTTIPIEKKDLIDWGGWANEIHVGTAASGSLEHFWRDAAWSPLGLGSIGGCALVALSNNNEAIVYEPQKNAHKSQWVTAFDISSHLIRLLLRDEDPTTPASDKPIETQEDRRQLATKIWECQSTAVAWSSAVTGAYGDFSILAIGHRSGHVSLWRRAHNGDLSILHRYRLDPQASWITLLSWSNWIPSHDGTTTTGLLAATDSTGQTWVVEVSQYVSAGRPLLSDQEAAPSEKTEDVWATEPIVICETDQRPPTLALTKLGTITFIDLEPNTSEDPTSTYQLESSFELELSTQGDWMGTTPFAPCNGIEWYASSKTLILSLESSAFYILSKTEGQWHFIDSSESVEDGSPITTTSAQVTRIARQVFLRTFGQTYTTRARRQETQAAGGTWKKGARIFGLTAFGEDGQLGWLYENVVPDAMNYKAIGHTRTQFVVLPILGDVKGEKQRERLQRLLGEPRNPLESSPLAVLRSFLRYADETISNFAWTSSILTLLEAESIPLETPIINSLIDRPTTAQAIYDHLYLDAALNALRYRELVTRFLARHTSLPKGLKRRTGEVHRALARRVVHQVVTRLGEMMSSAQEHLMREFSRSCTSHTARFRSTRSDRSSSRLTATELPISGRILLASASFTNAPLKIEDPSDVSSTLPDPDTLQHTFGGSEHCPACSSPIALEGVRAARCERGHVWERCSITLKVVDTVVVRTCVGCERKALLGLGSKKEKKAVLPAETEGQEGAGEGEGGGVVETMLRESAKPNDEKKAQKSANNFNLAERERVST</sequence>
<reference evidence="5" key="1">
    <citation type="submission" date="2016-10" db="EMBL/GenBank/DDBJ databases">
        <authorList>
            <person name="Jeantristanb JTB J.-T."/>
            <person name="Ricardo R."/>
        </authorList>
    </citation>
    <scope>NUCLEOTIDE SEQUENCE [LARGE SCALE GENOMIC DNA]</scope>
</reference>
<evidence type="ECO:0000259" key="3">
    <source>
        <dbReference type="Pfam" id="PF12660"/>
    </source>
</evidence>
<evidence type="ECO:0000256" key="1">
    <source>
        <dbReference type="SAM" id="MobiDB-lite"/>
    </source>
</evidence>
<dbReference type="Proteomes" id="UP000249723">
    <property type="component" value="Unassembled WGS sequence"/>
</dbReference>
<protein>
    <submittedName>
        <fullName evidence="4">BZ3500_MvSof-1268-A1-R1_Chr2-2g04964 protein</fullName>
    </submittedName>
</protein>
<dbReference type="Pfam" id="PF12660">
    <property type="entry name" value="zf-TFIIIC"/>
    <property type="match status" value="1"/>
</dbReference>
<evidence type="ECO:0000313" key="4">
    <source>
        <dbReference type="EMBL" id="SCZ87498.1"/>
    </source>
</evidence>
<dbReference type="GO" id="GO:0004402">
    <property type="term" value="F:histone acetyltransferase activity"/>
    <property type="evidence" value="ECO:0007669"/>
    <property type="project" value="InterPro"/>
</dbReference>
<dbReference type="InterPro" id="IPR036322">
    <property type="entry name" value="WD40_repeat_dom_sf"/>
</dbReference>
<feature type="domain" description="Transcription factor IIIC 90kDa subunit N-terminal" evidence="2">
    <location>
        <begin position="64"/>
        <end position="327"/>
    </location>
</feature>
<dbReference type="STRING" id="289078.A0A2X0L7L8"/>